<feature type="transmembrane region" description="Helical" evidence="1">
    <location>
        <begin position="76"/>
        <end position="96"/>
    </location>
</feature>
<evidence type="ECO:0000313" key="3">
    <source>
        <dbReference type="Proteomes" id="UP001297092"/>
    </source>
</evidence>
<accession>A0ABS5S328</accession>
<evidence type="ECO:0000256" key="1">
    <source>
        <dbReference type="SAM" id="Phobius"/>
    </source>
</evidence>
<dbReference type="Proteomes" id="UP001297092">
    <property type="component" value="Unassembled WGS sequence"/>
</dbReference>
<dbReference type="RefSeq" id="WP_214112460.1">
    <property type="nucleotide sequence ID" value="NZ_JAHCTB010000002.1"/>
</dbReference>
<keyword evidence="1" id="KW-0472">Membrane</keyword>
<comment type="caution">
    <text evidence="2">The sequence shown here is derived from an EMBL/GenBank/DDBJ whole genome shotgun (WGS) entry which is preliminary data.</text>
</comment>
<gene>
    <name evidence="2" type="ORF">KIV10_05360</name>
</gene>
<keyword evidence="1" id="KW-0812">Transmembrane</keyword>
<protein>
    <recommendedName>
        <fullName evidence="4">ABC-transporter type IV</fullName>
    </recommendedName>
</protein>
<reference evidence="2 3" key="1">
    <citation type="submission" date="2021-05" db="EMBL/GenBank/DDBJ databases">
        <title>Aequorivita echinoideorum JCM 30378 genome.</title>
        <authorList>
            <person name="Zhang H."/>
            <person name="Li C."/>
        </authorList>
    </citation>
    <scope>NUCLEOTIDE SEQUENCE [LARGE SCALE GENOMIC DNA]</scope>
    <source>
        <strain evidence="2 3">JCM30378</strain>
    </source>
</reference>
<name>A0ABS5S328_9FLAO</name>
<feature type="transmembrane region" description="Helical" evidence="1">
    <location>
        <begin position="46"/>
        <end position="64"/>
    </location>
</feature>
<evidence type="ECO:0000313" key="2">
    <source>
        <dbReference type="EMBL" id="MBT0607603.1"/>
    </source>
</evidence>
<organism evidence="2 3">
    <name type="scientific">Aequorivita echinoideorum</name>
    <dbReference type="NCBI Taxonomy" id="1549647"/>
    <lineage>
        <taxon>Bacteria</taxon>
        <taxon>Pseudomonadati</taxon>
        <taxon>Bacteroidota</taxon>
        <taxon>Flavobacteriia</taxon>
        <taxon>Flavobacteriales</taxon>
        <taxon>Flavobacteriaceae</taxon>
        <taxon>Aequorivita</taxon>
    </lineage>
</organism>
<feature type="transmembrane region" description="Helical" evidence="1">
    <location>
        <begin position="108"/>
        <end position="133"/>
    </location>
</feature>
<evidence type="ECO:0008006" key="4">
    <source>
        <dbReference type="Google" id="ProtNLM"/>
    </source>
</evidence>
<dbReference type="EMBL" id="JAHCTB010000002">
    <property type="protein sequence ID" value="MBT0607603.1"/>
    <property type="molecule type" value="Genomic_DNA"/>
</dbReference>
<feature type="transmembrane region" description="Helical" evidence="1">
    <location>
        <begin position="12"/>
        <end position="34"/>
    </location>
</feature>
<sequence length="144" mass="16801">MKKYITAKFREIEGVLYAVYIFTYLGAGVIMNTIGQSLEIAKFQHWWQIITCYGLYMIPISILLRGHSFFNQYCYGLLAMGLLEFSGYALETSYVFPDNILVQWFGPYTFALCMTLFFAIYFPLGNMVVNFVYNRLLQIKKPLQ</sequence>
<keyword evidence="1" id="KW-1133">Transmembrane helix</keyword>
<proteinExistence type="predicted"/>
<keyword evidence="3" id="KW-1185">Reference proteome</keyword>